<reference evidence="3" key="1">
    <citation type="submission" date="2016-05" db="EMBL/GenBank/DDBJ databases">
        <authorList>
            <person name="Naeem R."/>
        </authorList>
    </citation>
    <scope>NUCLEOTIDE SEQUENCE [LARGE SCALE GENOMIC DNA]</scope>
</reference>
<dbReference type="EMBL" id="FLRD01000151">
    <property type="protein sequence ID" value="SBT48963.1"/>
    <property type="molecule type" value="Genomic_DNA"/>
</dbReference>
<dbReference type="AlphaFoldDB" id="A0A1A8ZYQ1"/>
<protein>
    <submittedName>
        <fullName evidence="2">Uncharacterized protein</fullName>
    </submittedName>
</protein>
<sequence length="83" mass="9644">MEETSSYGSRRHICSFKKEESAQLKVEGEDEDEEEEDEDEEEEDEDEDEDEEEEDEDEDEEEGIFEKTHTACIYLASAHAFAG</sequence>
<evidence type="ECO:0000313" key="2">
    <source>
        <dbReference type="EMBL" id="SBT48963.1"/>
    </source>
</evidence>
<feature type="region of interest" description="Disordered" evidence="1">
    <location>
        <begin position="1"/>
        <end position="69"/>
    </location>
</feature>
<proteinExistence type="predicted"/>
<dbReference type="Proteomes" id="UP000078555">
    <property type="component" value="Unassembled WGS sequence"/>
</dbReference>
<accession>A0A1A8ZYQ1</accession>
<evidence type="ECO:0000256" key="1">
    <source>
        <dbReference type="SAM" id="MobiDB-lite"/>
    </source>
</evidence>
<evidence type="ECO:0000313" key="3">
    <source>
        <dbReference type="Proteomes" id="UP000078555"/>
    </source>
</evidence>
<feature type="compositionally biased region" description="Acidic residues" evidence="1">
    <location>
        <begin position="28"/>
        <end position="63"/>
    </location>
</feature>
<keyword evidence="3" id="KW-1185">Reference proteome</keyword>
<organism evidence="2 3">
    <name type="scientific">Plasmodium ovale wallikeri</name>
    <dbReference type="NCBI Taxonomy" id="864142"/>
    <lineage>
        <taxon>Eukaryota</taxon>
        <taxon>Sar</taxon>
        <taxon>Alveolata</taxon>
        <taxon>Apicomplexa</taxon>
        <taxon>Aconoidasida</taxon>
        <taxon>Haemosporida</taxon>
        <taxon>Plasmodiidae</taxon>
        <taxon>Plasmodium</taxon>
        <taxon>Plasmodium (Plasmodium)</taxon>
    </lineage>
</organism>
<name>A0A1A8ZYQ1_PLAOA</name>
<gene>
    <name evidence="2" type="ORF">POVWA1_058650</name>
</gene>